<dbReference type="Pfam" id="PF13649">
    <property type="entry name" value="Methyltransf_25"/>
    <property type="match status" value="1"/>
</dbReference>
<dbReference type="InterPro" id="IPR041698">
    <property type="entry name" value="Methyltransf_25"/>
</dbReference>
<keyword evidence="3" id="KW-1185">Reference proteome</keyword>
<proteinExistence type="predicted"/>
<comment type="caution">
    <text evidence="2">The sequence shown here is derived from an EMBL/GenBank/DDBJ whole genome shotgun (WGS) entry which is preliminary data.</text>
</comment>
<reference evidence="2" key="1">
    <citation type="submission" date="2023-03" db="EMBL/GenBank/DDBJ databases">
        <title>Massive genome expansion in bonnet fungi (Mycena s.s.) driven by repeated elements and novel gene families across ecological guilds.</title>
        <authorList>
            <consortium name="Lawrence Berkeley National Laboratory"/>
            <person name="Harder C.B."/>
            <person name="Miyauchi S."/>
            <person name="Viragh M."/>
            <person name="Kuo A."/>
            <person name="Thoen E."/>
            <person name="Andreopoulos B."/>
            <person name="Lu D."/>
            <person name="Skrede I."/>
            <person name="Drula E."/>
            <person name="Henrissat B."/>
            <person name="Morin E."/>
            <person name="Kohler A."/>
            <person name="Barry K."/>
            <person name="LaButti K."/>
            <person name="Morin E."/>
            <person name="Salamov A."/>
            <person name="Lipzen A."/>
            <person name="Mereny Z."/>
            <person name="Hegedus B."/>
            <person name="Baldrian P."/>
            <person name="Stursova M."/>
            <person name="Weitz H."/>
            <person name="Taylor A."/>
            <person name="Grigoriev I.V."/>
            <person name="Nagy L.G."/>
            <person name="Martin F."/>
            <person name="Kauserud H."/>
        </authorList>
    </citation>
    <scope>NUCLEOTIDE SEQUENCE</scope>
    <source>
        <strain evidence="2">CBHHK002</strain>
    </source>
</reference>
<dbReference type="GO" id="GO:0008168">
    <property type="term" value="F:methyltransferase activity"/>
    <property type="evidence" value="ECO:0007669"/>
    <property type="project" value="UniProtKB-KW"/>
</dbReference>
<organism evidence="2 3">
    <name type="scientific">Mycena albidolilacea</name>
    <dbReference type="NCBI Taxonomy" id="1033008"/>
    <lineage>
        <taxon>Eukaryota</taxon>
        <taxon>Fungi</taxon>
        <taxon>Dikarya</taxon>
        <taxon>Basidiomycota</taxon>
        <taxon>Agaricomycotina</taxon>
        <taxon>Agaricomycetes</taxon>
        <taxon>Agaricomycetidae</taxon>
        <taxon>Agaricales</taxon>
        <taxon>Marasmiineae</taxon>
        <taxon>Mycenaceae</taxon>
        <taxon>Mycena</taxon>
    </lineage>
</organism>
<dbReference type="InterPro" id="IPR029063">
    <property type="entry name" value="SAM-dependent_MTases_sf"/>
</dbReference>
<dbReference type="AlphaFoldDB" id="A0AAD7AUD8"/>
<keyword evidence="2" id="KW-0489">Methyltransferase</keyword>
<dbReference type="Gene3D" id="3.40.50.150">
    <property type="entry name" value="Vaccinia Virus protein VP39"/>
    <property type="match status" value="1"/>
</dbReference>
<evidence type="ECO:0000259" key="1">
    <source>
        <dbReference type="Pfam" id="PF13649"/>
    </source>
</evidence>
<keyword evidence="2" id="KW-0808">Transferase</keyword>
<gene>
    <name evidence="2" type="ORF">DFH08DRAFT_830390</name>
</gene>
<dbReference type="SUPFAM" id="SSF53335">
    <property type="entry name" value="S-adenosyl-L-methionine-dependent methyltransferases"/>
    <property type="match status" value="1"/>
</dbReference>
<name>A0AAD7AUD8_9AGAR</name>
<evidence type="ECO:0000313" key="3">
    <source>
        <dbReference type="Proteomes" id="UP001218218"/>
    </source>
</evidence>
<feature type="domain" description="Methyltransferase" evidence="1">
    <location>
        <begin position="59"/>
        <end position="157"/>
    </location>
</feature>
<sequence>MSAHPLLSAPSAEVKSKIASTYDAIATEYNAWTASHHAFRLQYLNRLVPQLSAIDNSRILELGAGAGDPGTVLLATLPAAHIIANDISGAQLSLLKARLAAEISAGKVEARQGDMMDLEFAAGELDAVVGLYSILHLPREEQGELLRRVGSWVRAGGWLLVNFGGKESEGSVQMGWLESKEEGKESQNAMYWSSWSPEESKRLVEEAGFRIEVAEIGGKEGSDADFLWVLAQKVG</sequence>
<dbReference type="CDD" id="cd02440">
    <property type="entry name" value="AdoMet_MTases"/>
    <property type="match status" value="1"/>
</dbReference>
<protein>
    <submittedName>
        <fullName evidence="2">Methyltransferase domain-containing protein</fullName>
    </submittedName>
</protein>
<dbReference type="Proteomes" id="UP001218218">
    <property type="component" value="Unassembled WGS sequence"/>
</dbReference>
<dbReference type="EMBL" id="JARIHO010000001">
    <property type="protein sequence ID" value="KAJ7368120.1"/>
    <property type="molecule type" value="Genomic_DNA"/>
</dbReference>
<evidence type="ECO:0000313" key="2">
    <source>
        <dbReference type="EMBL" id="KAJ7368120.1"/>
    </source>
</evidence>
<dbReference type="GO" id="GO:0032259">
    <property type="term" value="P:methylation"/>
    <property type="evidence" value="ECO:0007669"/>
    <property type="project" value="UniProtKB-KW"/>
</dbReference>
<accession>A0AAD7AUD8</accession>